<comment type="caution">
    <text evidence="1">The sequence shown here is derived from an EMBL/GenBank/DDBJ whole genome shotgun (WGS) entry which is preliminary data.</text>
</comment>
<proteinExistence type="predicted"/>
<organism evidence="1 2">
    <name type="scientific">Candidatus Roizmanbacteria bacterium CG11_big_fil_rev_8_21_14_0_20_36_8</name>
    <dbReference type="NCBI Taxonomy" id="1974856"/>
    <lineage>
        <taxon>Bacteria</taxon>
        <taxon>Candidatus Roizmaniibacteriota</taxon>
    </lineage>
</organism>
<gene>
    <name evidence="1" type="ORF">COV58_01715</name>
</gene>
<accession>A0A2M6IUM5</accession>
<sequence>MKKIIEGFGRFTGEQIGAPFLERQRKKIERYNLEIVGQNNLKSLRGTPFVLAADHLMPENSSTQQSQLSPDAFVLEGLVRNLNNQD</sequence>
<dbReference type="Proteomes" id="UP000231056">
    <property type="component" value="Unassembled WGS sequence"/>
</dbReference>
<name>A0A2M6IUM5_9BACT</name>
<reference evidence="1 2" key="1">
    <citation type="submission" date="2017-09" db="EMBL/GenBank/DDBJ databases">
        <title>Depth-based differentiation of microbial function through sediment-hosted aquifers and enrichment of novel symbionts in the deep terrestrial subsurface.</title>
        <authorList>
            <person name="Probst A.J."/>
            <person name="Ladd B."/>
            <person name="Jarett J.K."/>
            <person name="Geller-Mcgrath D.E."/>
            <person name="Sieber C.M."/>
            <person name="Emerson J.B."/>
            <person name="Anantharaman K."/>
            <person name="Thomas B.C."/>
            <person name="Malmstrom R."/>
            <person name="Stieglmeier M."/>
            <person name="Klingl A."/>
            <person name="Woyke T."/>
            <person name="Ryan C.M."/>
            <person name="Banfield J.F."/>
        </authorList>
    </citation>
    <scope>NUCLEOTIDE SEQUENCE [LARGE SCALE GENOMIC DNA]</scope>
    <source>
        <strain evidence="1">CG11_big_fil_rev_8_21_14_0_20_36_8</strain>
    </source>
</reference>
<dbReference type="AlphaFoldDB" id="A0A2M6IUM5"/>
<dbReference type="EMBL" id="PCVM01000040">
    <property type="protein sequence ID" value="PIQ73593.1"/>
    <property type="molecule type" value="Genomic_DNA"/>
</dbReference>
<evidence type="ECO:0000313" key="1">
    <source>
        <dbReference type="EMBL" id="PIQ73593.1"/>
    </source>
</evidence>
<protein>
    <submittedName>
        <fullName evidence="1">Uncharacterized protein</fullName>
    </submittedName>
</protein>
<evidence type="ECO:0000313" key="2">
    <source>
        <dbReference type="Proteomes" id="UP000231056"/>
    </source>
</evidence>